<proteinExistence type="predicted"/>
<dbReference type="EMBL" id="JAGEMX010000003">
    <property type="protein sequence ID" value="MBO1830361.1"/>
    <property type="molecule type" value="Genomic_DNA"/>
</dbReference>
<evidence type="ECO:0008006" key="7">
    <source>
        <dbReference type="Google" id="ProtNLM"/>
    </source>
</evidence>
<evidence type="ECO:0000313" key="3">
    <source>
        <dbReference type="EMBL" id="WFN17324.1"/>
    </source>
</evidence>
<reference evidence="2 5" key="2">
    <citation type="submission" date="2021-03" db="EMBL/GenBank/DDBJ databases">
        <title>Clinical course, treatment and visual outcome of an outbreak of Burkholderia contaminans endophthalmitis following cataract surgery.</title>
        <authorList>
            <person name="Lind C."/>
            <person name="Olsen K."/>
            <person name="Angelsen N.K."/>
            <person name="Krefting E.A."/>
            <person name="Fossen K."/>
            <person name="Gravningen K."/>
            <person name="Depoorter E."/>
            <person name="Vandamme P."/>
            <person name="Bertelsen G."/>
        </authorList>
    </citation>
    <scope>NUCLEOTIDE SEQUENCE [LARGE SCALE GENOMIC DNA]</scope>
    <source>
        <strain evidence="2 5">51242556</strain>
    </source>
</reference>
<reference evidence="3 6" key="3">
    <citation type="submission" date="2021-12" db="EMBL/GenBank/DDBJ databases">
        <title>Genomic and phenotypic characterization of three Burkholderia contaminans isolates recovered from different sources.</title>
        <authorList>
            <person name="Lopez De Volder A."/>
            <person name="Fan Y."/>
            <person name="Nunvar J."/>
            <person name="Herrera T."/>
            <person name="Timp W."/>
            <person name="Degrossi J."/>
        </authorList>
    </citation>
    <scope>NUCLEOTIDE SEQUENCE [LARGE SCALE GENOMIC DNA]</scope>
    <source>
        <strain evidence="3 6">LMG 23361</strain>
    </source>
</reference>
<dbReference type="Proteomes" id="UP000611459">
    <property type="component" value="Unassembled WGS sequence"/>
</dbReference>
<evidence type="ECO:0000313" key="5">
    <source>
        <dbReference type="Proteomes" id="UP000664048"/>
    </source>
</evidence>
<dbReference type="Proteomes" id="UP000664048">
    <property type="component" value="Unassembled WGS sequence"/>
</dbReference>
<dbReference type="RefSeq" id="WP_135370774.1">
    <property type="nucleotide sequence ID" value="NZ_AP018358.1"/>
</dbReference>
<gene>
    <name evidence="2" type="ORF">J4M89_13310</name>
    <name evidence="1" type="ORF">JIN94_36850</name>
    <name evidence="3" type="ORF">LXE91_16860</name>
</gene>
<reference evidence="1" key="1">
    <citation type="submission" date="2021-01" db="EMBL/GenBank/DDBJ databases">
        <title>Outbreak of Burkholderia contaminns endophthalmitis traced to a clinical ventilation system.</title>
        <authorList>
            <person name="Lipuma J."/>
            <person name="Spilker T."/>
            <person name="Kratholm J."/>
        </authorList>
    </citation>
    <scope>NUCLEOTIDE SEQUENCE</scope>
    <source>
        <strain evidence="1">HI4954</strain>
    </source>
</reference>
<dbReference type="EMBL" id="JAENIB010000031">
    <property type="protein sequence ID" value="MBK1935465.1"/>
    <property type="molecule type" value="Genomic_DNA"/>
</dbReference>
<evidence type="ECO:0000313" key="6">
    <source>
        <dbReference type="Proteomes" id="UP001220209"/>
    </source>
</evidence>
<evidence type="ECO:0000313" key="1">
    <source>
        <dbReference type="EMBL" id="MBK1935465.1"/>
    </source>
</evidence>
<evidence type="ECO:0000313" key="4">
    <source>
        <dbReference type="Proteomes" id="UP000611459"/>
    </source>
</evidence>
<keyword evidence="5" id="KW-1185">Reference proteome</keyword>
<dbReference type="EMBL" id="CP090640">
    <property type="protein sequence ID" value="WFN17324.1"/>
    <property type="molecule type" value="Genomic_DNA"/>
</dbReference>
<sequence length="351" mass="39877">MATITQIRGALLEEAVLFLLRKVGYTPYDPASLLPHHASYMRAGHSGLEVRGRGTWHQLDAFALWQHSPAFTYPLHLVVEAKCYASHRPVGVEIPRNSVGVLKDISENYFTYSRRGVTFQGPRYNYTSAIFSTSGFTQGAVEYAIAHQVFLIQYESVPAIQPLINAILTFDEDCINLRGRAAISAARSYYRDRLSGLPDDEIETDELTLRGRELLSGSISETCRSIGGSYFGMLQGQWPLHLLRREPLPPTAFMEDTIQCEVHGNNFGEWSFSPVDVRRDSDGWFELEFSLPTSIAELVSDSWEDPVAVANIKQQHFSYIDLTGIIGGIRRSVRLELNRQWIEEYIRRRRR</sequence>
<dbReference type="AlphaFoldDB" id="A0AAP1VBM3"/>
<dbReference type="Proteomes" id="UP001220209">
    <property type="component" value="Chromosome 1"/>
</dbReference>
<organism evidence="1 4">
    <name type="scientific">Burkholderia contaminans</name>
    <dbReference type="NCBI Taxonomy" id="488447"/>
    <lineage>
        <taxon>Bacteria</taxon>
        <taxon>Pseudomonadati</taxon>
        <taxon>Pseudomonadota</taxon>
        <taxon>Betaproteobacteria</taxon>
        <taxon>Burkholderiales</taxon>
        <taxon>Burkholderiaceae</taxon>
        <taxon>Burkholderia</taxon>
        <taxon>Burkholderia cepacia complex</taxon>
    </lineage>
</organism>
<evidence type="ECO:0000313" key="2">
    <source>
        <dbReference type="EMBL" id="MBO1830361.1"/>
    </source>
</evidence>
<accession>A0AAP1VBM3</accession>
<protein>
    <recommendedName>
        <fullName evidence="7">Restriction endonuclease type IV Mrr domain-containing protein</fullName>
    </recommendedName>
</protein>
<name>A0AAP1VBM3_9BURK</name>